<dbReference type="EMBL" id="JAOQAV010000082">
    <property type="protein sequence ID" value="KAJ4178105.1"/>
    <property type="molecule type" value="Genomic_DNA"/>
</dbReference>
<proteinExistence type="predicted"/>
<keyword evidence="3" id="KW-1185">Reference proteome</keyword>
<dbReference type="OrthoDB" id="5093195at2759"/>
<accession>A0A9W8QVY7</accession>
<comment type="caution">
    <text evidence="2">The sequence shown here is derived from an EMBL/GenBank/DDBJ whole genome shotgun (WGS) entry which is preliminary data.</text>
</comment>
<dbReference type="Proteomes" id="UP001152087">
    <property type="component" value="Unassembled WGS sequence"/>
</dbReference>
<protein>
    <submittedName>
        <fullName evidence="2">Uncharacterized protein</fullName>
    </submittedName>
</protein>
<feature type="region of interest" description="Disordered" evidence="1">
    <location>
        <begin position="87"/>
        <end position="114"/>
    </location>
</feature>
<organism evidence="2 3">
    <name type="scientific">Fusarium falciforme</name>
    <dbReference type="NCBI Taxonomy" id="195108"/>
    <lineage>
        <taxon>Eukaryota</taxon>
        <taxon>Fungi</taxon>
        <taxon>Dikarya</taxon>
        <taxon>Ascomycota</taxon>
        <taxon>Pezizomycotina</taxon>
        <taxon>Sordariomycetes</taxon>
        <taxon>Hypocreomycetidae</taxon>
        <taxon>Hypocreales</taxon>
        <taxon>Nectriaceae</taxon>
        <taxon>Fusarium</taxon>
        <taxon>Fusarium solani species complex</taxon>
    </lineage>
</organism>
<evidence type="ECO:0000313" key="2">
    <source>
        <dbReference type="EMBL" id="KAJ4178105.1"/>
    </source>
</evidence>
<reference evidence="2" key="1">
    <citation type="submission" date="2022-09" db="EMBL/GenBank/DDBJ databases">
        <title>Fusarium specimens isolated from Avocado Roots.</title>
        <authorList>
            <person name="Stajich J."/>
            <person name="Roper C."/>
            <person name="Heimlech-Rivalta G."/>
        </authorList>
    </citation>
    <scope>NUCLEOTIDE SEQUENCE</scope>
    <source>
        <strain evidence="2">A02</strain>
    </source>
</reference>
<evidence type="ECO:0000313" key="3">
    <source>
        <dbReference type="Proteomes" id="UP001152087"/>
    </source>
</evidence>
<evidence type="ECO:0000256" key="1">
    <source>
        <dbReference type="SAM" id="MobiDB-lite"/>
    </source>
</evidence>
<gene>
    <name evidence="2" type="ORF">NW755_013444</name>
</gene>
<name>A0A9W8QVY7_9HYPO</name>
<sequence length="114" mass="12386">MNVPRKSRSWRQSLADDFEEEYGPLPDPVATFGSELVTAPPTPASRLASPVPIRCSSVSFMSALSALVCEIQPTLNCRKAPAIQTSQMPRRGLYKPTPPDSLRGLRGNATKMEG</sequence>
<dbReference type="AlphaFoldDB" id="A0A9W8QVY7"/>